<dbReference type="InterPro" id="IPR027496">
    <property type="entry name" value="ARD_euk"/>
</dbReference>
<dbReference type="EMBL" id="KE162477">
    <property type="protein sequence ID" value="EPQ08448.1"/>
    <property type="molecule type" value="Genomic_DNA"/>
</dbReference>
<dbReference type="AlphaFoldDB" id="S7PDA2"/>
<accession>S7PDA2</accession>
<protein>
    <recommendedName>
        <fullName evidence="14">Acireductone dioxygenase</fullName>
    </recommendedName>
    <alternativeName>
        <fullName evidence="14">Acireductone dioxygenase (Fe(2+)-requiring)</fullName>
    </alternativeName>
    <alternativeName>
        <fullName evidence="14">Acireductone dioxygenase (Ni(2+)-requiring)</fullName>
    </alternativeName>
    <alternativeName>
        <fullName evidence="14">Membrane-type 1 matrix metalloproteinase cytoplasmic tail-binding protein 1</fullName>
        <shortName evidence="14">ARD</shortName>
        <shortName evidence="14">ARD'</shortName>
        <shortName evidence="14">Fe-ARD</shortName>
        <shortName evidence="14">MTCBP-1</shortName>
        <shortName evidence="14">Ni-ARD</shortName>
        <ecNumber evidence="14">1.13.11.53</ecNumber>
        <ecNumber evidence="14">1.13.11.54</ecNumber>
    </alternativeName>
</protein>
<feature type="binding site" evidence="14">
    <location>
        <position position="115"/>
    </location>
    <ligand>
        <name>Ni(2+)</name>
        <dbReference type="ChEBI" id="CHEBI:49786"/>
        <note>for nickel-dependent acireductone dioxygenase activity</note>
    </ligand>
</feature>
<feature type="compositionally biased region" description="Basic and acidic residues" evidence="15">
    <location>
        <begin position="1"/>
        <end position="18"/>
    </location>
</feature>
<evidence type="ECO:0000256" key="2">
    <source>
        <dbReference type="ARBA" id="ARBA00001967"/>
    </source>
</evidence>
<dbReference type="GO" id="GO:0005886">
    <property type="term" value="C:plasma membrane"/>
    <property type="evidence" value="ECO:0007669"/>
    <property type="project" value="UniProtKB-SubCell"/>
</dbReference>
<comment type="subunit">
    <text evidence="14">Monomer. Interacts with MMP14.</text>
</comment>
<keyword evidence="9 14" id="KW-0223">Dioxygenase</keyword>
<keyword evidence="13 14" id="KW-0539">Nucleus</keyword>
<evidence type="ECO:0000256" key="3">
    <source>
        <dbReference type="ARBA" id="ARBA00004123"/>
    </source>
</evidence>
<evidence type="ECO:0000256" key="14">
    <source>
        <dbReference type="HAMAP-Rule" id="MF_03154"/>
    </source>
</evidence>
<comment type="cofactor">
    <cofactor evidence="2">
        <name>Ni(2+)</name>
        <dbReference type="ChEBI" id="CHEBI:49786"/>
    </cofactor>
</comment>
<dbReference type="InterPro" id="IPR004313">
    <property type="entry name" value="ARD"/>
</dbReference>
<evidence type="ECO:0000313" key="17">
    <source>
        <dbReference type="Proteomes" id="UP000052978"/>
    </source>
</evidence>
<name>S7PDA2_MYOBR</name>
<dbReference type="HAMAP" id="MF_03154">
    <property type="entry name" value="Salvage_MtnD_euk"/>
    <property type="match status" value="1"/>
</dbReference>
<dbReference type="GO" id="GO:0019509">
    <property type="term" value="P:L-methionine salvage from methylthioadenosine"/>
    <property type="evidence" value="ECO:0007669"/>
    <property type="project" value="UniProtKB-UniRule"/>
</dbReference>
<dbReference type="GO" id="GO:0005634">
    <property type="term" value="C:nucleus"/>
    <property type="evidence" value="ECO:0007669"/>
    <property type="project" value="UniProtKB-SubCell"/>
</dbReference>
<dbReference type="CDD" id="cd02232">
    <property type="entry name" value="cupin_ARD"/>
    <property type="match status" value="1"/>
</dbReference>
<comment type="subcellular location">
    <subcellularLocation>
        <location evidence="4 14">Cell membrane</location>
        <topology evidence="4 14">Peripheral membrane protein</topology>
        <orientation evidence="4 14">Cytoplasmic side</orientation>
    </subcellularLocation>
    <subcellularLocation>
        <location evidence="14">Cytoplasm</location>
    </subcellularLocation>
    <subcellularLocation>
        <location evidence="3 14">Nucleus</location>
    </subcellularLocation>
    <text evidence="14">Localizes to the plasma membrane when complexed to MMP14.</text>
</comment>
<evidence type="ECO:0000256" key="7">
    <source>
        <dbReference type="ARBA" id="ARBA00022605"/>
    </source>
</evidence>
<keyword evidence="14" id="KW-1003">Cell membrane</keyword>
<feature type="binding site" evidence="14">
    <location>
        <position position="117"/>
    </location>
    <ligand>
        <name>Fe(2+)</name>
        <dbReference type="ChEBI" id="CHEBI:29033"/>
        <note>for iron-dependent acireductone dioxygenase activity</note>
    </ligand>
</feature>
<dbReference type="PANTHER" id="PTHR23418:SF0">
    <property type="entry name" value="ACIREDUCTONE DIOXYGENASE"/>
    <property type="match status" value="1"/>
</dbReference>
<comment type="similarity">
    <text evidence="14">Belongs to the acireductone dioxygenase (ARD) family.</text>
</comment>
<dbReference type="UniPathway" id="UPA00904">
    <property type="reaction ID" value="UER00878"/>
</dbReference>
<feature type="binding site" evidence="14">
    <location>
        <position position="160"/>
    </location>
    <ligand>
        <name>Ni(2+)</name>
        <dbReference type="ChEBI" id="CHEBI:49786"/>
        <note>for nickel-dependent acireductone dioxygenase activity</note>
    </ligand>
</feature>
<evidence type="ECO:0000256" key="6">
    <source>
        <dbReference type="ARBA" id="ARBA00022596"/>
    </source>
</evidence>
<keyword evidence="12 14" id="KW-0486">Methionine biosynthesis</keyword>
<keyword evidence="7 14" id="KW-0028">Amino-acid biosynthesis</keyword>
<dbReference type="FunFam" id="2.60.120.10:FF:000031">
    <property type="entry name" value="1,2-dihydroxy-3-keto-5-methylthiopentene dioxygenase"/>
    <property type="match status" value="1"/>
</dbReference>
<evidence type="ECO:0000256" key="13">
    <source>
        <dbReference type="ARBA" id="ARBA00023242"/>
    </source>
</evidence>
<comment type="catalytic activity">
    <reaction evidence="14">
        <text>1,2-dihydroxy-5-(methylsulfanyl)pent-1-en-3-one + O2 = 3-(methylsulfanyl)propanoate + CO + formate + 2 H(+)</text>
        <dbReference type="Rhea" id="RHEA:14161"/>
        <dbReference type="ChEBI" id="CHEBI:15378"/>
        <dbReference type="ChEBI" id="CHEBI:15379"/>
        <dbReference type="ChEBI" id="CHEBI:15740"/>
        <dbReference type="ChEBI" id="CHEBI:17245"/>
        <dbReference type="ChEBI" id="CHEBI:49016"/>
        <dbReference type="ChEBI" id="CHEBI:49252"/>
        <dbReference type="EC" id="1.13.11.53"/>
    </reaction>
</comment>
<dbReference type="Gene3D" id="2.60.120.10">
    <property type="entry name" value="Jelly Rolls"/>
    <property type="match status" value="1"/>
</dbReference>
<evidence type="ECO:0000256" key="5">
    <source>
        <dbReference type="ARBA" id="ARBA00022490"/>
    </source>
</evidence>
<dbReference type="GO" id="GO:0010309">
    <property type="term" value="F:acireductone dioxygenase [iron(II)-requiring] activity"/>
    <property type="evidence" value="ECO:0007669"/>
    <property type="project" value="UniProtKB-UniRule"/>
</dbReference>
<evidence type="ECO:0000256" key="12">
    <source>
        <dbReference type="ARBA" id="ARBA00023167"/>
    </source>
</evidence>
<dbReference type="GO" id="GO:0016151">
    <property type="term" value="F:nickel cation binding"/>
    <property type="evidence" value="ECO:0007669"/>
    <property type="project" value="UniProtKB-UniRule"/>
</dbReference>
<feature type="binding site" evidence="14">
    <location>
        <position position="160"/>
    </location>
    <ligand>
        <name>Fe(2+)</name>
        <dbReference type="ChEBI" id="CHEBI:29033"/>
        <note>for iron-dependent acireductone dioxygenase activity</note>
    </ligand>
</feature>
<dbReference type="SUPFAM" id="SSF51182">
    <property type="entry name" value="RmlC-like cupins"/>
    <property type="match status" value="1"/>
</dbReference>
<dbReference type="Proteomes" id="UP000052978">
    <property type="component" value="Unassembled WGS sequence"/>
</dbReference>
<evidence type="ECO:0000256" key="10">
    <source>
        <dbReference type="ARBA" id="ARBA00023002"/>
    </source>
</evidence>
<keyword evidence="5 14" id="KW-0963">Cytoplasm</keyword>
<evidence type="ECO:0000256" key="1">
    <source>
        <dbReference type="ARBA" id="ARBA00000428"/>
    </source>
</evidence>
<evidence type="ECO:0000313" key="16">
    <source>
        <dbReference type="EMBL" id="EPQ08448.1"/>
    </source>
</evidence>
<dbReference type="InterPro" id="IPR014710">
    <property type="entry name" value="RmlC-like_jellyroll"/>
</dbReference>
<feature type="binding site" evidence="14">
    <location>
        <position position="115"/>
    </location>
    <ligand>
        <name>Fe(2+)</name>
        <dbReference type="ChEBI" id="CHEBI:29033"/>
        <note>for iron-dependent acireductone dioxygenase activity</note>
    </ligand>
</feature>
<reference evidence="16 17" key="1">
    <citation type="journal article" date="2013" name="Nat. Commun.">
        <title>Genome analysis reveals insights into physiology and longevity of the Brandt's bat Myotis brandtii.</title>
        <authorList>
            <person name="Seim I."/>
            <person name="Fang X."/>
            <person name="Xiong Z."/>
            <person name="Lobanov A.V."/>
            <person name="Huang Z."/>
            <person name="Ma S."/>
            <person name="Feng Y."/>
            <person name="Turanov A.A."/>
            <person name="Zhu Y."/>
            <person name="Lenz T.L."/>
            <person name="Gerashchenko M.V."/>
            <person name="Fan D."/>
            <person name="Hee Yim S."/>
            <person name="Yao X."/>
            <person name="Jordan D."/>
            <person name="Xiong Y."/>
            <person name="Ma Y."/>
            <person name="Lyapunov A.N."/>
            <person name="Chen G."/>
            <person name="Kulakova O.I."/>
            <person name="Sun Y."/>
            <person name="Lee S.G."/>
            <person name="Bronson R.T."/>
            <person name="Moskalev A.A."/>
            <person name="Sunyaev S.R."/>
            <person name="Zhang G."/>
            <person name="Krogh A."/>
            <person name="Wang J."/>
            <person name="Gladyshev V.N."/>
        </authorList>
    </citation>
    <scope>NUCLEOTIDE SEQUENCE [LARGE SCALE GENOMIC DNA]</scope>
</reference>
<dbReference type="PANTHER" id="PTHR23418">
    <property type="entry name" value="ACIREDUCTONE DIOXYGENASE"/>
    <property type="match status" value="1"/>
</dbReference>
<feature type="binding site" evidence="14">
    <location>
        <position position="117"/>
    </location>
    <ligand>
        <name>Ni(2+)</name>
        <dbReference type="ChEBI" id="CHEBI:49786"/>
        <note>for nickel-dependent acireductone dioxygenase activity</note>
    </ligand>
</feature>
<dbReference type="EC" id="1.13.11.53" evidence="14"/>
<keyword evidence="10 14" id="KW-0560">Oxidoreductase</keyword>
<dbReference type="Pfam" id="PF03079">
    <property type="entry name" value="ARD"/>
    <property type="match status" value="1"/>
</dbReference>
<keyword evidence="17" id="KW-1185">Reference proteome</keyword>
<dbReference type="GO" id="GO:0005506">
    <property type="term" value="F:iron ion binding"/>
    <property type="evidence" value="ECO:0007669"/>
    <property type="project" value="UniProtKB-UniRule"/>
</dbReference>
<evidence type="ECO:0000256" key="9">
    <source>
        <dbReference type="ARBA" id="ARBA00022964"/>
    </source>
</evidence>
<proteinExistence type="inferred from homology"/>
<organism evidence="16 17">
    <name type="scientific">Myotis brandtii</name>
    <name type="common">Brandt's bat</name>
    <dbReference type="NCBI Taxonomy" id="109478"/>
    <lineage>
        <taxon>Eukaryota</taxon>
        <taxon>Metazoa</taxon>
        <taxon>Chordata</taxon>
        <taxon>Craniata</taxon>
        <taxon>Vertebrata</taxon>
        <taxon>Euteleostomi</taxon>
        <taxon>Mammalia</taxon>
        <taxon>Eutheria</taxon>
        <taxon>Laurasiatheria</taxon>
        <taxon>Chiroptera</taxon>
        <taxon>Yangochiroptera</taxon>
        <taxon>Vespertilionidae</taxon>
        <taxon>Myotis</taxon>
    </lineage>
</organism>
<dbReference type="GO" id="GO:0010308">
    <property type="term" value="F:acireductone dioxygenase (Ni2+-requiring) activity"/>
    <property type="evidence" value="ECO:0007669"/>
    <property type="project" value="UniProtKB-UniRule"/>
</dbReference>
<comment type="pathway">
    <text evidence="14">Amino-acid biosynthesis; L-methionine biosynthesis via salvage pathway; L-methionine from S-methyl-5-thio-alpha-D-ribose 1-phosphate: step 5/6.</text>
</comment>
<dbReference type="InterPro" id="IPR011051">
    <property type="entry name" value="RmlC_Cupin_sf"/>
</dbReference>
<evidence type="ECO:0000256" key="15">
    <source>
        <dbReference type="SAM" id="MobiDB-lite"/>
    </source>
</evidence>
<comment type="cofactor">
    <cofactor evidence="14">
        <name>Fe(2+)</name>
        <dbReference type="ChEBI" id="CHEBI:29033"/>
    </cofactor>
    <cofactor evidence="14">
        <name>Ni(2+)</name>
        <dbReference type="ChEBI" id="CHEBI:49786"/>
    </cofactor>
    <text evidence="14">Binds either 1 Fe or Ni cation per monomer. Iron-binding promotes an acireductone dioxygenase reaction producing 2-keto-4-methylthiobutyrate, while nickel-binding promotes an acireductone dioxygenase reaction producing 3-(methylsulfanyl)propanoate.</text>
</comment>
<gene>
    <name evidence="14" type="primary">ADI1</name>
    <name evidence="14" type="synonym">MTCBP1</name>
    <name evidence="16" type="ORF">D623_10020889</name>
</gene>
<keyword evidence="14" id="KW-0472">Membrane</keyword>
<sequence>MGAGLLHRERPAGGRMEARQPAGDACDVQGTDRGGLQARTQPGLVGVVSLHESQGDTHTHTHTRAIKLDADKYENDPELEKIRKERHYSWMDIVTISREKLPDYEEKIKMFYTEHLHLDEEIRYVLDGSGYFDVRDAEDRWIRIAVEKGDMITLPAGIYHRFTLDEQNYVKAMRLFVGEPVWTAHNRPADHLEARGRYMAFLAQRA</sequence>
<evidence type="ECO:0000256" key="4">
    <source>
        <dbReference type="ARBA" id="ARBA00004413"/>
    </source>
</evidence>
<dbReference type="EC" id="1.13.11.54" evidence="14"/>
<keyword evidence="11 14" id="KW-0408">Iron</keyword>
<feature type="binding site" evidence="14">
    <location>
        <position position="121"/>
    </location>
    <ligand>
        <name>Ni(2+)</name>
        <dbReference type="ChEBI" id="CHEBI:49786"/>
        <note>for nickel-dependent acireductone dioxygenase activity</note>
    </ligand>
</feature>
<keyword evidence="6 14" id="KW-0533">Nickel</keyword>
<dbReference type="GO" id="GO:0005737">
    <property type="term" value="C:cytoplasm"/>
    <property type="evidence" value="ECO:0007669"/>
    <property type="project" value="UniProtKB-SubCell"/>
</dbReference>
<keyword evidence="8 14" id="KW-0479">Metal-binding</keyword>
<comment type="catalytic activity">
    <reaction evidence="1 14">
        <text>1,2-dihydroxy-5-(methylsulfanyl)pent-1-en-3-one + O2 = 4-methylsulfanyl-2-oxobutanoate + formate + 2 H(+)</text>
        <dbReference type="Rhea" id="RHEA:24504"/>
        <dbReference type="ChEBI" id="CHEBI:15378"/>
        <dbReference type="ChEBI" id="CHEBI:15379"/>
        <dbReference type="ChEBI" id="CHEBI:15740"/>
        <dbReference type="ChEBI" id="CHEBI:16723"/>
        <dbReference type="ChEBI" id="CHEBI:49252"/>
        <dbReference type="EC" id="1.13.11.54"/>
    </reaction>
</comment>
<feature type="binding site" evidence="14">
    <location>
        <position position="121"/>
    </location>
    <ligand>
        <name>Fe(2+)</name>
        <dbReference type="ChEBI" id="CHEBI:29033"/>
        <note>for iron-dependent acireductone dioxygenase activity</note>
    </ligand>
</feature>
<evidence type="ECO:0000256" key="8">
    <source>
        <dbReference type="ARBA" id="ARBA00022723"/>
    </source>
</evidence>
<feature type="region of interest" description="Disordered" evidence="15">
    <location>
        <begin position="1"/>
        <end position="38"/>
    </location>
</feature>
<comment type="function">
    <text evidence="14">Catalyzes 2 different reactions between oxygen and the acireductone 1,2-dihydroxy-3-keto-5-methylthiopentene (DHK-MTPene) depending upon the metal bound in the active site. Fe-containing acireductone dioxygenase (Fe-ARD) produces formate and 2-keto-4-methylthiobutyrate (KMTB), the alpha-ketoacid precursor of methionine in the methionine recycle pathway. Ni-containing acireductone dioxygenase (Ni-ARD) produces methylthiopropionate, carbon monoxide and formate, and does not lie on the methionine recycle pathway. Also down-regulates cell migration mediated by MMP14.</text>
</comment>
<evidence type="ECO:0000256" key="11">
    <source>
        <dbReference type="ARBA" id="ARBA00023004"/>
    </source>
</evidence>
<dbReference type="eggNOG" id="KOG2107">
    <property type="taxonomic scope" value="Eukaryota"/>
</dbReference>